<comment type="caution">
    <text evidence="1">The sequence shown here is derived from an EMBL/GenBank/DDBJ whole genome shotgun (WGS) entry which is preliminary data.</text>
</comment>
<evidence type="ECO:0000313" key="1">
    <source>
        <dbReference type="EMBL" id="NDK55682.1"/>
    </source>
</evidence>
<accession>A0A6B2H8G9</accession>
<evidence type="ECO:0008006" key="3">
    <source>
        <dbReference type="Google" id="ProtNLM"/>
    </source>
</evidence>
<dbReference type="Proteomes" id="UP000478546">
    <property type="component" value="Unassembled WGS sequence"/>
</dbReference>
<dbReference type="RefSeq" id="WP_162345742.1">
    <property type="nucleotide sequence ID" value="NZ_JAAEAA010000007.1"/>
</dbReference>
<keyword evidence="2" id="KW-1185">Reference proteome</keyword>
<organism evidence="1 2">
    <name type="scientific">Pontibacter fetidus</name>
    <dbReference type="NCBI Taxonomy" id="2700082"/>
    <lineage>
        <taxon>Bacteria</taxon>
        <taxon>Pseudomonadati</taxon>
        <taxon>Bacteroidota</taxon>
        <taxon>Cytophagia</taxon>
        <taxon>Cytophagales</taxon>
        <taxon>Hymenobacteraceae</taxon>
        <taxon>Pontibacter</taxon>
    </lineage>
</organism>
<dbReference type="AlphaFoldDB" id="A0A6B2H8G9"/>
<gene>
    <name evidence="1" type="ORF">GWO68_07130</name>
</gene>
<proteinExistence type="predicted"/>
<sequence>MSVPVTNNFFKERRSFTEVKKEVFGRYFDAWGETILRRARECGEQEFVFIDLLAVTDPGVLVDDAIPLHKSIIKRPLLNQKLHNYSYTAYSAHQEALKEQLEAQPYYPDFVHPPCLLHNAEAKALMAENIVASGKSLAILDPFQNKFTQQFLQQAVTTCGTDLYMQLLPENVAKALSGKKTSQPLLDLFGDRLEKIRAYCRKEKDKARQQDFMLSQFSAVLQAHGHFTSLFKVNPPQTELPSCYLLFSSRDSQAYRIFKETLLNYSTCQADGVAEFSANSFPKPQLLLFEHDLEFTIEKLQERLLENAGLYKYKSIESVYELDAVNTNYSKENYLTAIEHLRKAGKLELMNAKTMQLIRQPVLSAIIKYKL</sequence>
<reference evidence="1 2" key="1">
    <citation type="submission" date="2020-01" db="EMBL/GenBank/DDBJ databases">
        <authorList>
            <person name="Kim M.K."/>
        </authorList>
    </citation>
    <scope>NUCLEOTIDE SEQUENCE [LARGE SCALE GENOMIC DNA]</scope>
    <source>
        <strain evidence="1 2">BT213</strain>
    </source>
</reference>
<name>A0A6B2H8G9_9BACT</name>
<dbReference type="EMBL" id="JAAEAA010000007">
    <property type="protein sequence ID" value="NDK55682.1"/>
    <property type="molecule type" value="Genomic_DNA"/>
</dbReference>
<evidence type="ECO:0000313" key="2">
    <source>
        <dbReference type="Proteomes" id="UP000478546"/>
    </source>
</evidence>
<protein>
    <recommendedName>
        <fullName evidence="3">Three-Cys-motif partner protein</fullName>
    </recommendedName>
</protein>